<gene>
    <name evidence="2" type="ORF">KBB96_10005</name>
</gene>
<feature type="transmembrane region" description="Helical" evidence="1">
    <location>
        <begin position="57"/>
        <end position="76"/>
    </location>
</feature>
<evidence type="ECO:0000313" key="3">
    <source>
        <dbReference type="Proteomes" id="UP000676169"/>
    </source>
</evidence>
<dbReference type="Pfam" id="PF04120">
    <property type="entry name" value="Iron_permease"/>
    <property type="match status" value="1"/>
</dbReference>
<feature type="transmembrane region" description="Helical" evidence="1">
    <location>
        <begin position="32"/>
        <end position="51"/>
    </location>
</feature>
<name>A0A975PGY4_9BACT</name>
<proteinExistence type="predicted"/>
<keyword evidence="1" id="KW-0472">Membrane</keyword>
<sequence length="149" mass="16737">MEESVQWWDMWWKRFSFARVARSAARLCGNPWSFLAAVLLVAIWALVGPLAGFSETWQLVINTATTIVTFLAVFLIQASQNHEMQAVELKVDELLKAVQPADNGLINLDELDERQLEVLHARFFRQARAVKRKGGAGSDDSGLTLPPQE</sequence>
<dbReference type="AlphaFoldDB" id="A0A975PGY4"/>
<protein>
    <submittedName>
        <fullName evidence="2">Low affinity iron permease family protein</fullName>
    </submittedName>
</protein>
<keyword evidence="3" id="KW-1185">Reference proteome</keyword>
<keyword evidence="1" id="KW-1133">Transmembrane helix</keyword>
<dbReference type="EMBL" id="CP073100">
    <property type="protein sequence ID" value="QUE53213.1"/>
    <property type="molecule type" value="Genomic_DNA"/>
</dbReference>
<dbReference type="InterPro" id="IPR007251">
    <property type="entry name" value="Iron_permease_Fet4"/>
</dbReference>
<dbReference type="RefSeq" id="WP_211634555.1">
    <property type="nucleotide sequence ID" value="NZ_CP073100.1"/>
</dbReference>
<evidence type="ECO:0000256" key="1">
    <source>
        <dbReference type="SAM" id="Phobius"/>
    </source>
</evidence>
<reference evidence="2" key="1">
    <citation type="submission" date="2021-04" db="EMBL/GenBank/DDBJ databases">
        <title>Luteolibacter sp. 32A isolated from the skin of an Anderson's salamander (Ambystoma andersonii).</title>
        <authorList>
            <person name="Spergser J."/>
            <person name="Busse H.-J."/>
        </authorList>
    </citation>
    <scope>NUCLEOTIDE SEQUENCE</scope>
    <source>
        <strain evidence="2">32A</strain>
    </source>
</reference>
<organism evidence="2 3">
    <name type="scientific">Luteolibacter ambystomatis</name>
    <dbReference type="NCBI Taxonomy" id="2824561"/>
    <lineage>
        <taxon>Bacteria</taxon>
        <taxon>Pseudomonadati</taxon>
        <taxon>Verrucomicrobiota</taxon>
        <taxon>Verrucomicrobiia</taxon>
        <taxon>Verrucomicrobiales</taxon>
        <taxon>Verrucomicrobiaceae</taxon>
        <taxon>Luteolibacter</taxon>
    </lineage>
</organism>
<accession>A0A975PGY4</accession>
<evidence type="ECO:0000313" key="2">
    <source>
        <dbReference type="EMBL" id="QUE53213.1"/>
    </source>
</evidence>
<keyword evidence="1" id="KW-0812">Transmembrane</keyword>
<dbReference type="KEGG" id="lamb:KBB96_10005"/>
<dbReference type="GO" id="GO:0055085">
    <property type="term" value="P:transmembrane transport"/>
    <property type="evidence" value="ECO:0007669"/>
    <property type="project" value="InterPro"/>
</dbReference>
<dbReference type="Proteomes" id="UP000676169">
    <property type="component" value="Chromosome"/>
</dbReference>